<dbReference type="OrthoDB" id="6191410at2"/>
<reference evidence="2 3" key="1">
    <citation type="submission" date="2018-12" db="EMBL/GenBank/DDBJ databases">
        <authorList>
            <consortium name="Pathogen Informatics"/>
        </authorList>
    </citation>
    <scope>NUCLEOTIDE SEQUENCE [LARGE SCALE GENOMIC DNA]</scope>
    <source>
        <strain evidence="2 3">NCTC12227</strain>
    </source>
</reference>
<name>A0A1X3CLQ8_9NEIS</name>
<dbReference type="STRING" id="326522.BWD08_03720"/>
<dbReference type="SUPFAM" id="SSF53335">
    <property type="entry name" value="S-adenosyl-L-methionine-dependent methyltransferases"/>
    <property type="match status" value="1"/>
</dbReference>
<accession>A0A1X3CLQ8</accession>
<dbReference type="InterPro" id="IPR013216">
    <property type="entry name" value="Methyltransf_11"/>
</dbReference>
<protein>
    <submittedName>
        <fullName evidence="2">Putative methyltransferase</fullName>
    </submittedName>
</protein>
<evidence type="ECO:0000313" key="2">
    <source>
        <dbReference type="EMBL" id="VEJ21143.1"/>
    </source>
</evidence>
<dbReference type="GO" id="GO:0032259">
    <property type="term" value="P:methylation"/>
    <property type="evidence" value="ECO:0007669"/>
    <property type="project" value="UniProtKB-KW"/>
</dbReference>
<keyword evidence="2" id="KW-0808">Transferase</keyword>
<keyword evidence="2" id="KW-0489">Methyltransferase</keyword>
<feature type="domain" description="Methyltransferase type 11" evidence="1">
    <location>
        <begin position="63"/>
        <end position="109"/>
    </location>
</feature>
<dbReference type="AlphaFoldDB" id="A0A1X3CLQ8"/>
<dbReference type="Gene3D" id="3.40.50.150">
    <property type="entry name" value="Vaccinia Virus protein VP39"/>
    <property type="match status" value="1"/>
</dbReference>
<dbReference type="InterPro" id="IPR029063">
    <property type="entry name" value="SAM-dependent_MTases_sf"/>
</dbReference>
<keyword evidence="3" id="KW-1185">Reference proteome</keyword>
<dbReference type="Proteomes" id="UP000268229">
    <property type="component" value="Chromosome"/>
</dbReference>
<sequence>MTDKVFEKWFTDTLVGRYTAHQERCFFSHSLKSIRADKIVQTGMAEWLVPSENMICIGRDVFMDASSFALEDESIDLLLMPHAQECCVEPEILAIEAFRVLKPEGKIVLTGFNPHSLWHFSRWFDGNRLPERRRCRPLHQVKQQFKSLGFEIEGGQFMVYVPPINHETLLKLLSFMELAGNRWWPAGAAVYGLVLVKRVAGVRPLPEYEQVLESEGEVALGIAKLKL</sequence>
<evidence type="ECO:0000313" key="3">
    <source>
        <dbReference type="Proteomes" id="UP000268229"/>
    </source>
</evidence>
<evidence type="ECO:0000259" key="1">
    <source>
        <dbReference type="Pfam" id="PF08241"/>
    </source>
</evidence>
<dbReference type="Pfam" id="PF08241">
    <property type="entry name" value="Methyltransf_11"/>
    <property type="match status" value="1"/>
</dbReference>
<dbReference type="EMBL" id="LR134516">
    <property type="protein sequence ID" value="VEJ21143.1"/>
    <property type="molecule type" value="Genomic_DNA"/>
</dbReference>
<proteinExistence type="predicted"/>
<organism evidence="2 3">
    <name type="scientific">Neisseria animaloris</name>
    <dbReference type="NCBI Taxonomy" id="326522"/>
    <lineage>
        <taxon>Bacteria</taxon>
        <taxon>Pseudomonadati</taxon>
        <taxon>Pseudomonadota</taxon>
        <taxon>Betaproteobacteria</taxon>
        <taxon>Neisseriales</taxon>
        <taxon>Neisseriaceae</taxon>
        <taxon>Neisseria</taxon>
    </lineage>
</organism>
<dbReference type="GO" id="GO:0008757">
    <property type="term" value="F:S-adenosylmethionine-dependent methyltransferase activity"/>
    <property type="evidence" value="ECO:0007669"/>
    <property type="project" value="InterPro"/>
</dbReference>
<gene>
    <name evidence="2" type="ORF">NCTC12227_00869</name>
</gene>
<dbReference type="KEGG" id="nani:NCTC12227_00869"/>